<protein>
    <submittedName>
        <fullName evidence="3">Site-specific recombinase, phage integrase family protein</fullName>
    </submittedName>
</protein>
<organism evidence="3 4">
    <name type="scientific">Leptospirillum ferriphilum</name>
    <dbReference type="NCBI Taxonomy" id="178606"/>
    <lineage>
        <taxon>Bacteria</taxon>
        <taxon>Pseudomonadati</taxon>
        <taxon>Nitrospirota</taxon>
        <taxon>Nitrospiria</taxon>
        <taxon>Nitrospirales</taxon>
        <taxon>Nitrospiraceae</taxon>
        <taxon>Leptospirillum</taxon>
    </lineage>
</organism>
<dbReference type="Proteomes" id="UP000029452">
    <property type="component" value="Unassembled WGS sequence"/>
</dbReference>
<dbReference type="GO" id="GO:0006310">
    <property type="term" value="P:DNA recombination"/>
    <property type="evidence" value="ECO:0007669"/>
    <property type="project" value="UniProtKB-KW"/>
</dbReference>
<reference evidence="3 4" key="1">
    <citation type="submission" date="2014-06" db="EMBL/GenBank/DDBJ databases">
        <title>Draft genome sequence of iron oxidizing acidophile Leptospirillum ferriphilum DSM14647.</title>
        <authorList>
            <person name="Cardenas J.P."/>
            <person name="Lazcano M."/>
            <person name="Ossandon F.J."/>
            <person name="Corbett M."/>
            <person name="Holmes D.S."/>
            <person name="Watkin E."/>
        </authorList>
    </citation>
    <scope>NUCLEOTIDE SEQUENCE [LARGE SCALE GENOMIC DNA]</scope>
    <source>
        <strain evidence="3 4">DSM 14647</strain>
    </source>
</reference>
<comment type="caution">
    <text evidence="3">The sequence shown here is derived from an EMBL/GenBank/DDBJ whole genome shotgun (WGS) entry which is preliminary data.</text>
</comment>
<keyword evidence="1" id="KW-0233">DNA recombination</keyword>
<dbReference type="PATRIC" id="fig|178606.4.peg.288"/>
<proteinExistence type="predicted"/>
<evidence type="ECO:0000256" key="1">
    <source>
        <dbReference type="ARBA" id="ARBA00023172"/>
    </source>
</evidence>
<dbReference type="AlphaFoldDB" id="A0A094WHD9"/>
<gene>
    <name evidence="3" type="ORF">LptCag_2506</name>
</gene>
<dbReference type="Gene3D" id="1.10.443.10">
    <property type="entry name" value="Intergrase catalytic core"/>
    <property type="match status" value="1"/>
</dbReference>
<dbReference type="CDD" id="cd00796">
    <property type="entry name" value="INT_Rci_Hp1_C"/>
    <property type="match status" value="1"/>
</dbReference>
<dbReference type="GO" id="GO:0003677">
    <property type="term" value="F:DNA binding"/>
    <property type="evidence" value="ECO:0007669"/>
    <property type="project" value="InterPro"/>
</dbReference>
<dbReference type="Pfam" id="PF00589">
    <property type="entry name" value="Phage_integrase"/>
    <property type="match status" value="1"/>
</dbReference>
<dbReference type="OrthoDB" id="6388170at2"/>
<name>A0A094WHD9_9BACT</name>
<dbReference type="InterPro" id="IPR002104">
    <property type="entry name" value="Integrase_catalytic"/>
</dbReference>
<accession>A0A094WHD9</accession>
<sequence length="123" mass="14040">MRRSQILSLTWDRVDLERRVAQLEDTKSGSRRKVPLSPLALAVLKERKSVSSVSDRIFPLSPDDVSHRFLESCRKAGIYGLRFHDLRHEATSRLFERGLTIPKLQPSPATRLSRCSIDIPIFG</sequence>
<dbReference type="InterPro" id="IPR013762">
    <property type="entry name" value="Integrase-like_cat_sf"/>
</dbReference>
<dbReference type="RefSeq" id="WP_052157718.1">
    <property type="nucleotide sequence ID" value="NZ_JPGK01000001.1"/>
</dbReference>
<evidence type="ECO:0000313" key="3">
    <source>
        <dbReference type="EMBL" id="KGA95072.1"/>
    </source>
</evidence>
<dbReference type="EMBL" id="JPGK01000001">
    <property type="protein sequence ID" value="KGA95072.1"/>
    <property type="molecule type" value="Genomic_DNA"/>
</dbReference>
<dbReference type="PROSITE" id="PS51898">
    <property type="entry name" value="TYR_RECOMBINASE"/>
    <property type="match status" value="1"/>
</dbReference>
<dbReference type="SUPFAM" id="SSF56349">
    <property type="entry name" value="DNA breaking-rejoining enzymes"/>
    <property type="match status" value="1"/>
</dbReference>
<feature type="domain" description="Tyr recombinase" evidence="2">
    <location>
        <begin position="1"/>
        <end position="123"/>
    </location>
</feature>
<evidence type="ECO:0000259" key="2">
    <source>
        <dbReference type="PROSITE" id="PS51898"/>
    </source>
</evidence>
<dbReference type="InterPro" id="IPR011010">
    <property type="entry name" value="DNA_brk_join_enz"/>
</dbReference>
<evidence type="ECO:0000313" key="4">
    <source>
        <dbReference type="Proteomes" id="UP000029452"/>
    </source>
</evidence>
<dbReference type="GO" id="GO:0015074">
    <property type="term" value="P:DNA integration"/>
    <property type="evidence" value="ECO:0007669"/>
    <property type="project" value="InterPro"/>
</dbReference>